<protein>
    <recommendedName>
        <fullName evidence="9">RNA polymerase subunit sigma-24</fullName>
    </recommendedName>
</protein>
<dbReference type="Proteomes" id="UP000237104">
    <property type="component" value="Unassembled WGS sequence"/>
</dbReference>
<dbReference type="Pfam" id="PF08281">
    <property type="entry name" value="Sigma70_r4_2"/>
    <property type="match status" value="1"/>
</dbReference>
<comment type="caution">
    <text evidence="7">The sequence shown here is derived from an EMBL/GenBank/DDBJ whole genome shotgun (WGS) entry which is preliminary data.</text>
</comment>
<name>A0A2S3ZEG6_9MICO</name>
<evidence type="ECO:0008006" key="9">
    <source>
        <dbReference type="Google" id="ProtNLM"/>
    </source>
</evidence>
<dbReference type="GO" id="GO:0006352">
    <property type="term" value="P:DNA-templated transcription initiation"/>
    <property type="evidence" value="ECO:0007669"/>
    <property type="project" value="InterPro"/>
</dbReference>
<dbReference type="InterPro" id="IPR036388">
    <property type="entry name" value="WH-like_DNA-bd_sf"/>
</dbReference>
<keyword evidence="4" id="KW-0804">Transcription</keyword>
<evidence type="ECO:0000256" key="1">
    <source>
        <dbReference type="ARBA" id="ARBA00010641"/>
    </source>
</evidence>
<organism evidence="7 8">
    <name type="scientific">Cryobacterium zongtaii</name>
    <dbReference type="NCBI Taxonomy" id="1259217"/>
    <lineage>
        <taxon>Bacteria</taxon>
        <taxon>Bacillati</taxon>
        <taxon>Actinomycetota</taxon>
        <taxon>Actinomycetes</taxon>
        <taxon>Micrococcales</taxon>
        <taxon>Microbacteriaceae</taxon>
        <taxon>Cryobacterium</taxon>
    </lineage>
</organism>
<dbReference type="AlphaFoldDB" id="A0A2S3ZEG6"/>
<evidence type="ECO:0000313" key="7">
    <source>
        <dbReference type="EMBL" id="POH64945.1"/>
    </source>
</evidence>
<dbReference type="SUPFAM" id="SSF88659">
    <property type="entry name" value="Sigma3 and sigma4 domains of RNA polymerase sigma factors"/>
    <property type="match status" value="1"/>
</dbReference>
<dbReference type="InterPro" id="IPR014284">
    <property type="entry name" value="RNA_pol_sigma-70_dom"/>
</dbReference>
<dbReference type="GO" id="GO:0003677">
    <property type="term" value="F:DNA binding"/>
    <property type="evidence" value="ECO:0007669"/>
    <property type="project" value="InterPro"/>
</dbReference>
<reference evidence="7 8" key="1">
    <citation type="submission" date="2018-01" db="EMBL/GenBank/DDBJ databases">
        <title>Cryobacterium sp. nov., from glaciers in China.</title>
        <authorList>
            <person name="Liu Q."/>
            <person name="Xin Y.-H."/>
        </authorList>
    </citation>
    <scope>NUCLEOTIDE SEQUENCE [LARGE SCALE GENOMIC DNA]</scope>
    <source>
        <strain evidence="7 8">TMB1-8</strain>
    </source>
</reference>
<evidence type="ECO:0000256" key="4">
    <source>
        <dbReference type="ARBA" id="ARBA00023163"/>
    </source>
</evidence>
<dbReference type="SUPFAM" id="SSF88946">
    <property type="entry name" value="Sigma2 domain of RNA polymerase sigma factors"/>
    <property type="match status" value="1"/>
</dbReference>
<evidence type="ECO:0000313" key="8">
    <source>
        <dbReference type="Proteomes" id="UP000237104"/>
    </source>
</evidence>
<keyword evidence="3" id="KW-0731">Sigma factor</keyword>
<sequence length="178" mass="20189">MRRLASDDATALTDFYNRYGRLVYARAFVEIASRADAEEVLQDAFLLLWQKRRKIIIVGESTLPWLLVTARYLASNRRRARDRARTVTSEGRAESSSTTHDPAVIVARSEFQELIDSSLARLPAIDREVFKLCAVDGLSYKEAARRIGTTHAVVRNRLSRTRSVLRADTEAYLGKEQS</sequence>
<dbReference type="PANTHER" id="PTHR43133">
    <property type="entry name" value="RNA POLYMERASE ECF-TYPE SIGMA FACTO"/>
    <property type="match status" value="1"/>
</dbReference>
<evidence type="ECO:0000256" key="2">
    <source>
        <dbReference type="ARBA" id="ARBA00023015"/>
    </source>
</evidence>
<dbReference type="Gene3D" id="1.10.1740.10">
    <property type="match status" value="1"/>
</dbReference>
<dbReference type="NCBIfam" id="TIGR02937">
    <property type="entry name" value="sigma70-ECF"/>
    <property type="match status" value="1"/>
</dbReference>
<dbReference type="InterPro" id="IPR013324">
    <property type="entry name" value="RNA_pol_sigma_r3/r4-like"/>
</dbReference>
<dbReference type="Gene3D" id="1.10.10.10">
    <property type="entry name" value="Winged helix-like DNA-binding domain superfamily/Winged helix DNA-binding domain"/>
    <property type="match status" value="1"/>
</dbReference>
<evidence type="ECO:0000256" key="3">
    <source>
        <dbReference type="ARBA" id="ARBA00023082"/>
    </source>
</evidence>
<dbReference type="EMBL" id="PPXF01000043">
    <property type="protein sequence ID" value="POH64945.1"/>
    <property type="molecule type" value="Genomic_DNA"/>
</dbReference>
<proteinExistence type="inferred from homology"/>
<evidence type="ECO:0000259" key="5">
    <source>
        <dbReference type="Pfam" id="PF04542"/>
    </source>
</evidence>
<dbReference type="InterPro" id="IPR013249">
    <property type="entry name" value="RNA_pol_sigma70_r4_t2"/>
</dbReference>
<feature type="domain" description="RNA polymerase sigma factor 70 region 4 type 2" evidence="6">
    <location>
        <begin position="113"/>
        <end position="162"/>
    </location>
</feature>
<gene>
    <name evidence="7" type="ORF">C3B59_09310</name>
</gene>
<dbReference type="InterPro" id="IPR007627">
    <property type="entry name" value="RNA_pol_sigma70_r2"/>
</dbReference>
<comment type="similarity">
    <text evidence="1">Belongs to the sigma-70 factor family. ECF subfamily.</text>
</comment>
<dbReference type="PANTHER" id="PTHR43133:SF25">
    <property type="entry name" value="RNA POLYMERASE SIGMA FACTOR RFAY-RELATED"/>
    <property type="match status" value="1"/>
</dbReference>
<accession>A0A2S3ZEG6</accession>
<dbReference type="InterPro" id="IPR039425">
    <property type="entry name" value="RNA_pol_sigma-70-like"/>
</dbReference>
<feature type="domain" description="RNA polymerase sigma-70 region 2" evidence="5">
    <location>
        <begin position="15"/>
        <end position="83"/>
    </location>
</feature>
<dbReference type="Pfam" id="PF04542">
    <property type="entry name" value="Sigma70_r2"/>
    <property type="match status" value="1"/>
</dbReference>
<keyword evidence="2" id="KW-0805">Transcription regulation</keyword>
<dbReference type="GO" id="GO:0016987">
    <property type="term" value="F:sigma factor activity"/>
    <property type="evidence" value="ECO:0007669"/>
    <property type="project" value="UniProtKB-KW"/>
</dbReference>
<evidence type="ECO:0000259" key="6">
    <source>
        <dbReference type="Pfam" id="PF08281"/>
    </source>
</evidence>
<dbReference type="InterPro" id="IPR013325">
    <property type="entry name" value="RNA_pol_sigma_r2"/>
</dbReference>